<feature type="compositionally biased region" description="Basic and acidic residues" evidence="6">
    <location>
        <begin position="23"/>
        <end position="34"/>
    </location>
</feature>
<dbReference type="InterPro" id="IPR052073">
    <property type="entry name" value="Amide_Lactam_Regulators"/>
</dbReference>
<reference evidence="8 9" key="1">
    <citation type="submission" date="2020-05" db="EMBL/GenBank/DDBJ databases">
        <title>Identification and distribution of gene clusters putatively required for synthesis of sphingolipid metabolism inhibitors in phylogenetically diverse species of the filamentous fungus Fusarium.</title>
        <authorList>
            <person name="Kim H.-S."/>
            <person name="Busman M."/>
            <person name="Brown D.W."/>
            <person name="Divon H."/>
            <person name="Uhlig S."/>
            <person name="Proctor R.H."/>
        </authorList>
    </citation>
    <scope>NUCLEOTIDE SEQUENCE [LARGE SCALE GENOMIC DNA]</scope>
    <source>
        <strain evidence="8 9">NRRL 26131</strain>
    </source>
</reference>
<keyword evidence="5" id="KW-0539">Nucleus</keyword>
<feature type="compositionally biased region" description="Polar residues" evidence="6">
    <location>
        <begin position="1"/>
        <end position="15"/>
    </location>
</feature>
<protein>
    <submittedName>
        <fullName evidence="8">Transcription factor</fullName>
    </submittedName>
</protein>
<name>A0A8H5YA25_9HYPO</name>
<sequence>MPTLTLQNPRETSSLLFPASDHSQNRPKESRRDVSPSLSEIAVHKDPESASERVIYIGDSANYQYVLHEVGDPFKGSDQNKYWVDNLQRSMLDQIGSSTQDSLRQIRSEDDQRLRDQGVFQYPEKPIRDELIRVFFDYSYLNCPIFYQGDFMRLYKADSLSPLILNAVLFMATLHCSEALLAGMGFPNRYLASFAFYRRAKALYDADYESDGIATVQAAILLSHRWDGPMEQKDTWHWLGVATGLAQSLGMHRRKSYSVLQSSCRILWRRIWWVLYINDVHHAAIYGRPPHINPDFSDIIPLTEEDFQDYEYSPFTVVDEPLSYESKVYLINLAGLSC</sequence>
<dbReference type="PANTHER" id="PTHR47171">
    <property type="entry name" value="FARA-RELATED"/>
    <property type="match status" value="1"/>
</dbReference>
<evidence type="ECO:0000256" key="2">
    <source>
        <dbReference type="ARBA" id="ARBA00023015"/>
    </source>
</evidence>
<organism evidence="8 9">
    <name type="scientific">Fusarium globosum</name>
    <dbReference type="NCBI Taxonomy" id="78864"/>
    <lineage>
        <taxon>Eukaryota</taxon>
        <taxon>Fungi</taxon>
        <taxon>Dikarya</taxon>
        <taxon>Ascomycota</taxon>
        <taxon>Pezizomycotina</taxon>
        <taxon>Sordariomycetes</taxon>
        <taxon>Hypocreomycetidae</taxon>
        <taxon>Hypocreales</taxon>
        <taxon>Nectriaceae</taxon>
        <taxon>Fusarium</taxon>
        <taxon>Fusarium fujikuroi species complex</taxon>
    </lineage>
</organism>
<evidence type="ECO:0000313" key="9">
    <source>
        <dbReference type="Proteomes" id="UP000532311"/>
    </source>
</evidence>
<evidence type="ECO:0000256" key="3">
    <source>
        <dbReference type="ARBA" id="ARBA00023125"/>
    </source>
</evidence>
<dbReference type="AlphaFoldDB" id="A0A8H5YA25"/>
<evidence type="ECO:0000256" key="6">
    <source>
        <dbReference type="SAM" id="MobiDB-lite"/>
    </source>
</evidence>
<keyword evidence="9" id="KW-1185">Reference proteome</keyword>
<keyword evidence="3" id="KW-0238">DNA-binding</keyword>
<feature type="region of interest" description="Disordered" evidence="6">
    <location>
        <begin position="1"/>
        <end position="39"/>
    </location>
</feature>
<dbReference type="Proteomes" id="UP000532311">
    <property type="component" value="Unassembled WGS sequence"/>
</dbReference>
<keyword evidence="2" id="KW-0805">Transcription regulation</keyword>
<gene>
    <name evidence="8" type="ORF">FGLOB1_6909</name>
</gene>
<proteinExistence type="predicted"/>
<comment type="caution">
    <text evidence="8">The sequence shown here is derived from an EMBL/GenBank/DDBJ whole genome shotgun (WGS) entry which is preliminary data.</text>
</comment>
<evidence type="ECO:0000256" key="4">
    <source>
        <dbReference type="ARBA" id="ARBA00023163"/>
    </source>
</evidence>
<dbReference type="Pfam" id="PF04082">
    <property type="entry name" value="Fungal_trans"/>
    <property type="match status" value="1"/>
</dbReference>
<keyword evidence="1" id="KW-0862">Zinc</keyword>
<evidence type="ECO:0000313" key="8">
    <source>
        <dbReference type="EMBL" id="KAF5707507.1"/>
    </source>
</evidence>
<dbReference type="PANTHER" id="PTHR47171:SF3">
    <property type="entry name" value="FARA-RELATED"/>
    <property type="match status" value="1"/>
</dbReference>
<dbReference type="CDD" id="cd12148">
    <property type="entry name" value="fungal_TF_MHR"/>
    <property type="match status" value="1"/>
</dbReference>
<accession>A0A8H5YA25</accession>
<dbReference type="GO" id="GO:0003677">
    <property type="term" value="F:DNA binding"/>
    <property type="evidence" value="ECO:0007669"/>
    <property type="project" value="UniProtKB-KW"/>
</dbReference>
<dbReference type="GO" id="GO:0008270">
    <property type="term" value="F:zinc ion binding"/>
    <property type="evidence" value="ECO:0007669"/>
    <property type="project" value="InterPro"/>
</dbReference>
<evidence type="ECO:0000259" key="7">
    <source>
        <dbReference type="SMART" id="SM00906"/>
    </source>
</evidence>
<dbReference type="SMART" id="SM00906">
    <property type="entry name" value="Fungal_trans"/>
    <property type="match status" value="1"/>
</dbReference>
<dbReference type="EMBL" id="JAAQPF010000293">
    <property type="protein sequence ID" value="KAF5707507.1"/>
    <property type="molecule type" value="Genomic_DNA"/>
</dbReference>
<dbReference type="GO" id="GO:0006351">
    <property type="term" value="P:DNA-templated transcription"/>
    <property type="evidence" value="ECO:0007669"/>
    <property type="project" value="InterPro"/>
</dbReference>
<evidence type="ECO:0000256" key="1">
    <source>
        <dbReference type="ARBA" id="ARBA00022833"/>
    </source>
</evidence>
<dbReference type="InterPro" id="IPR007219">
    <property type="entry name" value="XnlR_reg_dom"/>
</dbReference>
<evidence type="ECO:0000256" key="5">
    <source>
        <dbReference type="ARBA" id="ARBA00023242"/>
    </source>
</evidence>
<feature type="domain" description="Xylanolytic transcriptional activator regulatory" evidence="7">
    <location>
        <begin position="235"/>
        <end position="307"/>
    </location>
</feature>
<keyword evidence="4" id="KW-0804">Transcription</keyword>